<comment type="function">
    <text evidence="4">NAD-dependent protein deacetylase which modulates the activities of several enzymes which are inactive in their acetylated form.</text>
</comment>
<feature type="binding site" evidence="4">
    <location>
        <position position="233"/>
    </location>
    <ligand>
        <name>NAD(+)</name>
        <dbReference type="ChEBI" id="CHEBI:57540"/>
    </ligand>
</feature>
<dbReference type="RefSeq" id="WP_084117899.1">
    <property type="nucleotide sequence ID" value="NZ_FWXH01000053.1"/>
</dbReference>
<evidence type="ECO:0000256" key="3">
    <source>
        <dbReference type="ARBA" id="ARBA00023027"/>
    </source>
</evidence>
<feature type="binding site" evidence="4">
    <location>
        <position position="121"/>
    </location>
    <ligand>
        <name>NAD(+)</name>
        <dbReference type="ChEBI" id="CHEBI:57540"/>
    </ligand>
</feature>
<sequence length="241" mass="26718">MCNNQLKSIIDNSNNIVFFGGAGVSTESSIPDFRSESGLYKTKNNFSYPPEIMLSHSFFSDHPEDFFEFYKAKMIYKEAKPNLAHYALAKLEELGKISAIITQNIDGLHQLAGSKKVLELHGSVHRNYCTGCNKFFNLDYILNSTSTIPKCDVCGSIIKPDVVLYEESLNMNIIDEAISSIMKADTLIVGGTSLVVYPAAGLIDYFKGKHIVLINKQSTPYDRTADLVINDSIGKVLNDVL</sequence>
<feature type="binding site" evidence="4 5">
    <location>
        <position position="132"/>
    </location>
    <ligand>
        <name>Zn(2+)</name>
        <dbReference type="ChEBI" id="CHEBI:29105"/>
    </ligand>
</feature>
<dbReference type="InterPro" id="IPR029035">
    <property type="entry name" value="DHS-like_NAD/FAD-binding_dom"/>
</dbReference>
<feature type="binding site" evidence="4">
    <location>
        <position position="103"/>
    </location>
    <ligand>
        <name>NAD(+)</name>
        <dbReference type="ChEBI" id="CHEBI:57540"/>
    </ligand>
</feature>
<dbReference type="GO" id="GO:0017136">
    <property type="term" value="F:histone deacetylase activity, NAD-dependent"/>
    <property type="evidence" value="ECO:0007669"/>
    <property type="project" value="TreeGrafter"/>
</dbReference>
<dbReference type="Proteomes" id="UP000192468">
    <property type="component" value="Unassembled WGS sequence"/>
</dbReference>
<dbReference type="InterPro" id="IPR026590">
    <property type="entry name" value="Ssirtuin_cat_dom"/>
</dbReference>
<comment type="caution">
    <text evidence="4">Lacks conserved residue(s) required for the propagation of feature annotation.</text>
</comment>
<comment type="catalytic activity">
    <reaction evidence="4">
        <text>N(6)-acetyl-L-lysyl-[protein] + NAD(+) + H2O = 2''-O-acetyl-ADP-D-ribose + nicotinamide + L-lysyl-[protein]</text>
        <dbReference type="Rhea" id="RHEA:43636"/>
        <dbReference type="Rhea" id="RHEA-COMP:9752"/>
        <dbReference type="Rhea" id="RHEA-COMP:10731"/>
        <dbReference type="ChEBI" id="CHEBI:15377"/>
        <dbReference type="ChEBI" id="CHEBI:17154"/>
        <dbReference type="ChEBI" id="CHEBI:29969"/>
        <dbReference type="ChEBI" id="CHEBI:57540"/>
        <dbReference type="ChEBI" id="CHEBI:61930"/>
        <dbReference type="ChEBI" id="CHEBI:83767"/>
        <dbReference type="EC" id="2.3.1.286"/>
    </reaction>
</comment>
<feature type="binding site" evidence="4">
    <location>
        <position position="22"/>
    </location>
    <ligand>
        <name>NAD(+)</name>
        <dbReference type="ChEBI" id="CHEBI:57540"/>
    </ligand>
</feature>
<evidence type="ECO:0000256" key="2">
    <source>
        <dbReference type="ARBA" id="ARBA00022679"/>
    </source>
</evidence>
<feature type="binding site" evidence="4 5">
    <location>
        <position position="154"/>
    </location>
    <ligand>
        <name>Zn(2+)</name>
        <dbReference type="ChEBI" id="CHEBI:29105"/>
    </ligand>
</feature>
<evidence type="ECO:0000259" key="6">
    <source>
        <dbReference type="PROSITE" id="PS50305"/>
    </source>
</evidence>
<keyword evidence="1 4" id="KW-0963">Cytoplasm</keyword>
<dbReference type="GO" id="GO:0008270">
    <property type="term" value="F:zinc ion binding"/>
    <property type="evidence" value="ECO:0007669"/>
    <property type="project" value="UniProtKB-UniRule"/>
</dbReference>
<dbReference type="Pfam" id="PF02146">
    <property type="entry name" value="SIR2"/>
    <property type="match status" value="1"/>
</dbReference>
<evidence type="ECO:0000313" key="7">
    <source>
        <dbReference type="EMBL" id="SMC29595.1"/>
    </source>
</evidence>
<comment type="cofactor">
    <cofactor evidence="4">
        <name>Zn(2+)</name>
        <dbReference type="ChEBI" id="CHEBI:29105"/>
    </cofactor>
    <text evidence="4">Binds 1 zinc ion per subunit.</text>
</comment>
<organism evidence="7 8">
    <name type="scientific">Clostridium acidisoli DSM 12555</name>
    <dbReference type="NCBI Taxonomy" id="1121291"/>
    <lineage>
        <taxon>Bacteria</taxon>
        <taxon>Bacillati</taxon>
        <taxon>Bacillota</taxon>
        <taxon>Clostridia</taxon>
        <taxon>Eubacteriales</taxon>
        <taxon>Clostridiaceae</taxon>
        <taxon>Clostridium</taxon>
    </lineage>
</organism>
<dbReference type="GO" id="GO:0005737">
    <property type="term" value="C:cytoplasm"/>
    <property type="evidence" value="ECO:0007669"/>
    <property type="project" value="UniProtKB-SubCell"/>
</dbReference>
<reference evidence="7 8" key="1">
    <citation type="submission" date="2017-04" db="EMBL/GenBank/DDBJ databases">
        <authorList>
            <person name="Afonso C.L."/>
            <person name="Miller P.J."/>
            <person name="Scott M.A."/>
            <person name="Spackman E."/>
            <person name="Goraichik I."/>
            <person name="Dimitrov K.M."/>
            <person name="Suarez D.L."/>
            <person name="Swayne D.E."/>
        </authorList>
    </citation>
    <scope>NUCLEOTIDE SEQUENCE [LARGE SCALE GENOMIC DNA]</scope>
    <source>
        <strain evidence="7 8">DSM 12555</strain>
    </source>
</reference>
<keyword evidence="4 5" id="KW-0862">Zinc</keyword>
<feature type="binding site" evidence="4">
    <location>
        <position position="26"/>
    </location>
    <ligand>
        <name>NAD(+)</name>
        <dbReference type="ChEBI" id="CHEBI:57540"/>
    </ligand>
</feature>
<feature type="domain" description="Deacetylase sirtuin-type" evidence="6">
    <location>
        <begin position="1"/>
        <end position="241"/>
    </location>
</feature>
<dbReference type="STRING" id="1121291.SAMN02745134_03953"/>
<dbReference type="PANTHER" id="PTHR11085:SF4">
    <property type="entry name" value="NAD-DEPENDENT PROTEIN DEACYLASE"/>
    <property type="match status" value="1"/>
</dbReference>
<dbReference type="OrthoDB" id="9800582at2"/>
<evidence type="ECO:0000256" key="4">
    <source>
        <dbReference type="HAMAP-Rule" id="MF_01968"/>
    </source>
</evidence>
<feature type="binding site" evidence="4">
    <location>
        <position position="34"/>
    </location>
    <ligand>
        <name>NAD(+)</name>
        <dbReference type="ChEBI" id="CHEBI:57540"/>
    </ligand>
</feature>
<comment type="similarity">
    <text evidence="4">Belongs to the sirtuin family. Class U subfamily.</text>
</comment>
<evidence type="ECO:0000256" key="5">
    <source>
        <dbReference type="PROSITE-ProRule" id="PRU00236"/>
    </source>
</evidence>
<keyword evidence="8" id="KW-1185">Reference proteome</keyword>
<dbReference type="GO" id="GO:0070403">
    <property type="term" value="F:NAD+ binding"/>
    <property type="evidence" value="ECO:0007669"/>
    <property type="project" value="UniProtKB-UniRule"/>
</dbReference>
<feature type="binding site" evidence="4">
    <location>
        <position position="192"/>
    </location>
    <ligand>
        <name>NAD(+)</name>
        <dbReference type="ChEBI" id="CHEBI:57540"/>
    </ligand>
</feature>
<feature type="binding site" evidence="4">
    <location>
        <position position="105"/>
    </location>
    <ligand>
        <name>NAD(+)</name>
        <dbReference type="ChEBI" id="CHEBI:57540"/>
    </ligand>
</feature>
<evidence type="ECO:0000313" key="8">
    <source>
        <dbReference type="Proteomes" id="UP000192468"/>
    </source>
</evidence>
<dbReference type="EC" id="2.3.1.286" evidence="4"/>
<dbReference type="EMBL" id="FWXH01000053">
    <property type="protein sequence ID" value="SMC29595.1"/>
    <property type="molecule type" value="Genomic_DNA"/>
</dbReference>
<dbReference type="HAMAP" id="MF_01968">
    <property type="entry name" value="Sirtuin_ClassU"/>
    <property type="match status" value="1"/>
</dbReference>
<dbReference type="InterPro" id="IPR050134">
    <property type="entry name" value="NAD-dep_sirtuin_deacylases"/>
</dbReference>
<dbReference type="PANTHER" id="PTHR11085">
    <property type="entry name" value="NAD-DEPENDENT PROTEIN DEACYLASE SIRTUIN-5, MITOCHONDRIAL-RELATED"/>
    <property type="match status" value="1"/>
</dbReference>
<dbReference type="InterPro" id="IPR026591">
    <property type="entry name" value="Sirtuin_cat_small_dom_sf"/>
</dbReference>
<dbReference type="Gene3D" id="3.30.1600.10">
    <property type="entry name" value="SIR2/SIRT2 'Small Domain"/>
    <property type="match status" value="1"/>
</dbReference>
<keyword evidence="4 5" id="KW-0479">Metal-binding</keyword>
<dbReference type="SUPFAM" id="SSF52467">
    <property type="entry name" value="DHS-like NAD/FAD-binding domain"/>
    <property type="match status" value="1"/>
</dbReference>
<dbReference type="NCBIfam" id="NF001753">
    <property type="entry name" value="PRK00481.1-3"/>
    <property type="match status" value="1"/>
</dbReference>
<feature type="binding site" evidence="4">
    <location>
        <position position="193"/>
    </location>
    <ligand>
        <name>NAD(+)</name>
        <dbReference type="ChEBI" id="CHEBI:57540"/>
    </ligand>
</feature>
<feature type="binding site" evidence="4">
    <location>
        <position position="33"/>
    </location>
    <ligand>
        <name>NAD(+)</name>
        <dbReference type="ChEBI" id="CHEBI:57540"/>
    </ligand>
</feature>
<feature type="binding site" evidence="4">
    <location>
        <position position="33"/>
    </location>
    <ligand>
        <name>nicotinamide</name>
        <dbReference type="ChEBI" id="CHEBI:17154"/>
    </ligand>
</feature>
<gene>
    <name evidence="4" type="primary">cobB</name>
    <name evidence="7" type="ORF">SAMN02745134_03953</name>
</gene>
<name>A0A1W1Y0E0_9CLOT</name>
<feature type="binding site" evidence="4 5">
    <location>
        <position position="129"/>
    </location>
    <ligand>
        <name>Zn(2+)</name>
        <dbReference type="ChEBI" id="CHEBI:29105"/>
    </ligand>
</feature>
<dbReference type="PROSITE" id="PS50305">
    <property type="entry name" value="SIRTUIN"/>
    <property type="match status" value="1"/>
</dbReference>
<feature type="binding site" evidence="4">
    <location>
        <position position="105"/>
    </location>
    <ligand>
        <name>nicotinamide</name>
        <dbReference type="ChEBI" id="CHEBI:17154"/>
    </ligand>
</feature>
<dbReference type="AlphaFoldDB" id="A0A1W1Y0E0"/>
<dbReference type="Gene3D" id="3.40.50.1220">
    <property type="entry name" value="TPP-binding domain"/>
    <property type="match status" value="1"/>
</dbReference>
<feature type="binding site" evidence="4 5">
    <location>
        <position position="151"/>
    </location>
    <ligand>
        <name>Zn(2+)</name>
        <dbReference type="ChEBI" id="CHEBI:29105"/>
    </ligand>
</feature>
<feature type="binding site" evidence="4">
    <location>
        <position position="106"/>
    </location>
    <ligand>
        <name>nicotinamide</name>
        <dbReference type="ChEBI" id="CHEBI:17154"/>
    </ligand>
</feature>
<dbReference type="NCBIfam" id="NF001752">
    <property type="entry name" value="PRK00481.1-1"/>
    <property type="match status" value="1"/>
</dbReference>
<feature type="binding site" evidence="4">
    <location>
        <position position="215"/>
    </location>
    <ligand>
        <name>NAD(+)</name>
        <dbReference type="ChEBI" id="CHEBI:57540"/>
    </ligand>
</feature>
<comment type="subcellular location">
    <subcellularLocation>
        <location evidence="4">Cytoplasm</location>
    </subcellularLocation>
</comment>
<keyword evidence="3 4" id="KW-0520">NAD</keyword>
<protein>
    <recommendedName>
        <fullName evidence="4">NAD-dependent protein deacetylase</fullName>
        <ecNumber evidence="4">2.3.1.286</ecNumber>
    </recommendedName>
    <alternativeName>
        <fullName evidence="4">Regulatory protein SIR2 homolog</fullName>
    </alternativeName>
</protein>
<feature type="binding site" evidence="4">
    <location>
        <position position="106"/>
    </location>
    <ligand>
        <name>NAD(+)</name>
        <dbReference type="ChEBI" id="CHEBI:57540"/>
    </ligand>
</feature>
<feature type="active site" description="Proton acceptor" evidence="4 5">
    <location>
        <position position="121"/>
    </location>
</feature>
<keyword evidence="2 4" id="KW-0808">Transferase</keyword>
<dbReference type="InterPro" id="IPR028628">
    <property type="entry name" value="Sirtuin_class_U"/>
</dbReference>
<accession>A0A1W1Y0E0</accession>
<evidence type="ECO:0000256" key="1">
    <source>
        <dbReference type="ARBA" id="ARBA00022490"/>
    </source>
</evidence>
<dbReference type="InterPro" id="IPR003000">
    <property type="entry name" value="Sirtuin"/>
</dbReference>
<proteinExistence type="inferred from homology"/>